<feature type="region of interest" description="Disordered" evidence="1">
    <location>
        <begin position="62"/>
        <end position="99"/>
    </location>
</feature>
<dbReference type="Pfam" id="PF15249">
    <property type="entry name" value="GLTSCR1"/>
    <property type="match status" value="1"/>
</dbReference>
<keyword evidence="4" id="KW-1185">Reference proteome</keyword>
<feature type="compositionally biased region" description="Polar residues" evidence="1">
    <location>
        <begin position="1453"/>
        <end position="1464"/>
    </location>
</feature>
<name>A0AAW1MF95_POPJA</name>
<feature type="compositionally biased region" description="Polar residues" evidence="1">
    <location>
        <begin position="1151"/>
        <end position="1160"/>
    </location>
</feature>
<dbReference type="GO" id="GO:0045893">
    <property type="term" value="P:positive regulation of DNA-templated transcription"/>
    <property type="evidence" value="ECO:0007669"/>
    <property type="project" value="TreeGrafter"/>
</dbReference>
<feature type="compositionally biased region" description="Polar residues" evidence="1">
    <location>
        <begin position="335"/>
        <end position="347"/>
    </location>
</feature>
<feature type="compositionally biased region" description="Low complexity" evidence="1">
    <location>
        <begin position="925"/>
        <end position="945"/>
    </location>
</feature>
<feature type="compositionally biased region" description="Polar residues" evidence="1">
    <location>
        <begin position="946"/>
        <end position="965"/>
    </location>
</feature>
<feature type="compositionally biased region" description="Low complexity" evidence="1">
    <location>
        <begin position="62"/>
        <end position="80"/>
    </location>
</feature>
<feature type="compositionally biased region" description="Low complexity" evidence="1">
    <location>
        <begin position="978"/>
        <end position="999"/>
    </location>
</feature>
<feature type="region of interest" description="Disordered" evidence="1">
    <location>
        <begin position="1"/>
        <end position="25"/>
    </location>
</feature>
<feature type="compositionally biased region" description="Polar residues" evidence="1">
    <location>
        <begin position="797"/>
        <end position="807"/>
    </location>
</feature>
<feature type="region of interest" description="Disordered" evidence="1">
    <location>
        <begin position="1215"/>
        <end position="1241"/>
    </location>
</feature>
<dbReference type="InterPro" id="IPR052438">
    <property type="entry name" value="Chromatin_remod/trans_coact"/>
</dbReference>
<feature type="compositionally biased region" description="Polar residues" evidence="1">
    <location>
        <begin position="756"/>
        <end position="766"/>
    </location>
</feature>
<feature type="compositionally biased region" description="Low complexity" evidence="1">
    <location>
        <begin position="734"/>
        <end position="755"/>
    </location>
</feature>
<feature type="compositionally biased region" description="Low complexity" evidence="1">
    <location>
        <begin position="783"/>
        <end position="796"/>
    </location>
</feature>
<dbReference type="InterPro" id="IPR015671">
    <property type="entry name" value="GSCR1_dom"/>
</dbReference>
<feature type="compositionally biased region" description="Low complexity" evidence="1">
    <location>
        <begin position="1392"/>
        <end position="1421"/>
    </location>
</feature>
<feature type="domain" description="GLTSCR protein conserved" evidence="2">
    <location>
        <begin position="1267"/>
        <end position="1367"/>
    </location>
</feature>
<feature type="region of interest" description="Disordered" evidence="1">
    <location>
        <begin position="1453"/>
        <end position="1478"/>
    </location>
</feature>
<feature type="region of interest" description="Disordered" evidence="1">
    <location>
        <begin position="135"/>
        <end position="162"/>
    </location>
</feature>
<dbReference type="PANTHER" id="PTHR15572:SF0">
    <property type="entry name" value="GLUTAMINE-RICH PROTEIN-RELATED"/>
    <property type="match status" value="1"/>
</dbReference>
<feature type="region of interest" description="Disordered" evidence="1">
    <location>
        <begin position="315"/>
        <end position="351"/>
    </location>
</feature>
<feature type="region of interest" description="Disordered" evidence="1">
    <location>
        <begin position="1380"/>
        <end position="1423"/>
    </location>
</feature>
<evidence type="ECO:0000313" key="3">
    <source>
        <dbReference type="EMBL" id="KAK9746328.1"/>
    </source>
</evidence>
<gene>
    <name evidence="3" type="ORF">QE152_g6275</name>
</gene>
<dbReference type="GO" id="GO:0016514">
    <property type="term" value="C:SWI/SNF complex"/>
    <property type="evidence" value="ECO:0007669"/>
    <property type="project" value="TreeGrafter"/>
</dbReference>
<feature type="compositionally biased region" description="Pro residues" evidence="1">
    <location>
        <begin position="1047"/>
        <end position="1058"/>
    </location>
</feature>
<feature type="compositionally biased region" description="Low complexity" evidence="1">
    <location>
        <begin position="696"/>
        <end position="726"/>
    </location>
</feature>
<evidence type="ECO:0000256" key="1">
    <source>
        <dbReference type="SAM" id="MobiDB-lite"/>
    </source>
</evidence>
<feature type="region of interest" description="Disordered" evidence="1">
    <location>
        <begin position="1043"/>
        <end position="1063"/>
    </location>
</feature>
<feature type="compositionally biased region" description="Pro residues" evidence="1">
    <location>
        <begin position="139"/>
        <end position="158"/>
    </location>
</feature>
<feature type="compositionally biased region" description="Polar residues" evidence="1">
    <location>
        <begin position="1190"/>
        <end position="1199"/>
    </location>
</feature>
<comment type="caution">
    <text evidence="3">The sequence shown here is derived from an EMBL/GenBank/DDBJ whole genome shotgun (WGS) entry which is preliminary data.</text>
</comment>
<sequence length="1519" mass="168636">MSSNPQKQAPKMCKSPKSSSNFQMKPDKIVLNEYESLNTNCTTIGSNNLHLVKKPQIVTNMSPAYSNPSPSYPQSPYSSPVGLKSPSPQSMKPPTPQPNTFPVMQIIHNNHLLARPIQTQQQQNIIKLKPHLNILPKPAASPQPSPKPTSPQPSPKPSVSPQIVIPTNQQATIMPTAQPLILPQMPVITTPGVQFILRPQTKLPTQMQTATPQGLIIQPTSQSVLQIQPPRSQPLVRVLTNGVQLATPTTTYVTHLASPSINHQPHHHHQGLQHQNAVINAHHINAAAVAKKKPKKKKQKLDLANIMKLSGIGDEDDIQFESDTSQSESEHNSVHSHPNTPQPQSMMQPQNVIQSQQNIVQTQANILQSTDTKKIGNIQISAVQQPTINAAATPLVQVLNQSFQSGVIPTSQATTAQGIPFNPFIAQNFTINNGLMVQRSGGYKLTLGEDGRLLLQHDPNLNQDLQSQLLLQNLFGLNGLILQPSMDQQVHSQTVQTIQQQSVQTIQQQTVQSQTIQTVQQQTVQPQSVQHSLQTIQQTIQPQIQAVQPQTVQQTVQQTIQHQTVQSQPLSALQQHAQPMQIVQPQPIQNLNQSIQSQTVHSIQSQVQPSLHSIQSQIQGQIQSQIQGVHSIQSQVQPSLHSIQSQIQGQIQSQIQGQIQSILQSQLHSQNMSQATPTLSLQSQPIQSMPVHSQPIVSQPSIIQQSQPSIIHQTQPSIIQQSQPSHPHIHHVHQSIPTTPQPQPQIQSQAPVQSQGIQTVHSQPMQTIQTQPVLKVQPFQKSQPPVQTVHPQPVQTIHHQPSQTNESPNPPPASYVVNLTPEQLEQLKSNGQVTVNGQTIYMQRANMGKVSETNNANAENKVKLSPKSKPVKKITKISNSNPTKVIPQEVKTIEKSVNHVSKDGKSTLVSALQTPPKHIMTQNRIQVQPQQPIQPISQKQTSQPSALIQPSIQTSSTNQIPQPKIQVQQAKIQISPSVQNVQTSQQQTHQPQPTLQNHTIQQAQQTEVNAAPPNPEVDRLLGQIMEETNTSVPQLNIAVQTQLPPQSQQPPPPPPQQQQPPQRVHTIQLTPQKQQHLKSIQLQIQTLSARLTPGDTEMHNALSMLFQEQQKILASGKLLPPDKVYYHNNQLTIVNPSSLSQMSSKSEQLQANPSTVRSTASETVSSHQVVTSQSIKISPAPTVDTPRSIPPSTATVHHAVQTPQQAIGPRLIAPTSVQQQPPQQQQQQTQPQQPSVVSVSQQTQTQQHRFISTYTKAQLIEQQLNTDQNGAVKPDIHSPFKDKTDACKRLVRYHCFDQPVLSIKDLNKADEIFELTAKHFIDKFSKMVDKYRFLRSRESMRQVQTSELMMLDRLFLAEEQQSLIRLRQDVQEAQLLEMTPPAAPPVTPHQVSPDQQHHSYPSHHSNSSNSATSTPQSQQTPDDYDEWACIQKELGCLPQTVQKELGCLPQTVQSEENKSPQQLQPAHHNQHDVQAQKRAATCDSRLETLKKFRVNRLITISTMCKRRNAPPPVIRGWRR</sequence>
<feature type="region of interest" description="Disordered" evidence="1">
    <location>
        <begin position="696"/>
        <end position="766"/>
    </location>
</feature>
<feature type="region of interest" description="Disordered" evidence="1">
    <location>
        <begin position="925"/>
        <end position="965"/>
    </location>
</feature>
<reference evidence="3 4" key="1">
    <citation type="journal article" date="2024" name="BMC Genomics">
        <title>De novo assembly and annotation of Popillia japonica's genome with initial clues to its potential as an invasive pest.</title>
        <authorList>
            <person name="Cucini C."/>
            <person name="Boschi S."/>
            <person name="Funari R."/>
            <person name="Cardaioli E."/>
            <person name="Iannotti N."/>
            <person name="Marturano G."/>
            <person name="Paoli F."/>
            <person name="Bruttini M."/>
            <person name="Carapelli A."/>
            <person name="Frati F."/>
            <person name="Nardi F."/>
        </authorList>
    </citation>
    <scope>NUCLEOTIDE SEQUENCE [LARGE SCALE GENOMIC DNA]</scope>
    <source>
        <strain evidence="3">DMR45628</strain>
    </source>
</reference>
<organism evidence="3 4">
    <name type="scientific">Popillia japonica</name>
    <name type="common">Japanese beetle</name>
    <dbReference type="NCBI Taxonomy" id="7064"/>
    <lineage>
        <taxon>Eukaryota</taxon>
        <taxon>Metazoa</taxon>
        <taxon>Ecdysozoa</taxon>
        <taxon>Arthropoda</taxon>
        <taxon>Hexapoda</taxon>
        <taxon>Insecta</taxon>
        <taxon>Pterygota</taxon>
        <taxon>Neoptera</taxon>
        <taxon>Endopterygota</taxon>
        <taxon>Coleoptera</taxon>
        <taxon>Polyphaga</taxon>
        <taxon>Scarabaeiformia</taxon>
        <taxon>Scarabaeidae</taxon>
        <taxon>Rutelinae</taxon>
        <taxon>Popillia</taxon>
    </lineage>
</organism>
<evidence type="ECO:0000259" key="2">
    <source>
        <dbReference type="Pfam" id="PF15249"/>
    </source>
</evidence>
<accession>A0AAW1MF95</accession>
<feature type="region of interest" description="Disordered" evidence="1">
    <location>
        <begin position="1143"/>
        <end position="1199"/>
    </location>
</feature>
<dbReference type="PANTHER" id="PTHR15572">
    <property type="entry name" value="GLIOMA TUMOR SUPPRESSOR CANDIDATE REGION GENE 1"/>
    <property type="match status" value="1"/>
</dbReference>
<protein>
    <submittedName>
        <fullName evidence="3">GLTSCR protein</fullName>
    </submittedName>
</protein>
<proteinExistence type="predicted"/>
<feature type="region of interest" description="Disordered" evidence="1">
    <location>
        <begin position="978"/>
        <end position="1016"/>
    </location>
</feature>
<dbReference type="Proteomes" id="UP001458880">
    <property type="component" value="Unassembled WGS sequence"/>
</dbReference>
<feature type="region of interest" description="Disordered" evidence="1">
    <location>
        <begin position="779"/>
        <end position="813"/>
    </location>
</feature>
<dbReference type="EMBL" id="JASPKY010000041">
    <property type="protein sequence ID" value="KAK9746328.1"/>
    <property type="molecule type" value="Genomic_DNA"/>
</dbReference>
<evidence type="ECO:0000313" key="4">
    <source>
        <dbReference type="Proteomes" id="UP001458880"/>
    </source>
</evidence>
<feature type="compositionally biased region" description="Low complexity" evidence="1">
    <location>
        <begin position="1161"/>
        <end position="1174"/>
    </location>
</feature>